<keyword evidence="3" id="KW-1185">Reference proteome</keyword>
<comment type="caution">
    <text evidence="2">The sequence shown here is derived from an EMBL/GenBank/DDBJ whole genome shotgun (WGS) entry which is preliminary data.</text>
</comment>
<feature type="region of interest" description="Disordered" evidence="1">
    <location>
        <begin position="29"/>
        <end position="50"/>
    </location>
</feature>
<accession>A0ABP8RVW7</accession>
<evidence type="ECO:0000313" key="2">
    <source>
        <dbReference type="EMBL" id="GAA4551435.1"/>
    </source>
</evidence>
<dbReference type="Proteomes" id="UP001501598">
    <property type="component" value="Unassembled WGS sequence"/>
</dbReference>
<evidence type="ECO:0000313" key="3">
    <source>
        <dbReference type="Proteomes" id="UP001501598"/>
    </source>
</evidence>
<proteinExistence type="predicted"/>
<evidence type="ECO:0000256" key="1">
    <source>
        <dbReference type="SAM" id="MobiDB-lite"/>
    </source>
</evidence>
<reference evidence="3" key="1">
    <citation type="journal article" date="2019" name="Int. J. Syst. Evol. Microbiol.">
        <title>The Global Catalogue of Microorganisms (GCM) 10K type strain sequencing project: providing services to taxonomists for standard genome sequencing and annotation.</title>
        <authorList>
            <consortium name="The Broad Institute Genomics Platform"/>
            <consortium name="The Broad Institute Genome Sequencing Center for Infectious Disease"/>
            <person name="Wu L."/>
            <person name="Ma J."/>
        </authorList>
    </citation>
    <scope>NUCLEOTIDE SEQUENCE [LARGE SCALE GENOMIC DNA]</scope>
    <source>
        <strain evidence="3">JCM 17906</strain>
    </source>
</reference>
<dbReference type="EMBL" id="BAABGT010000068">
    <property type="protein sequence ID" value="GAA4551435.1"/>
    <property type="molecule type" value="Genomic_DNA"/>
</dbReference>
<name>A0ABP8RVW7_9PSEU</name>
<protein>
    <submittedName>
        <fullName evidence="2">Uncharacterized protein</fullName>
    </submittedName>
</protein>
<organism evidence="2 3">
    <name type="scientific">Pseudonocardia xishanensis</name>
    <dbReference type="NCBI Taxonomy" id="630995"/>
    <lineage>
        <taxon>Bacteria</taxon>
        <taxon>Bacillati</taxon>
        <taxon>Actinomycetota</taxon>
        <taxon>Actinomycetes</taxon>
        <taxon>Pseudonocardiales</taxon>
        <taxon>Pseudonocardiaceae</taxon>
        <taxon>Pseudonocardia</taxon>
    </lineage>
</organism>
<gene>
    <name evidence="2" type="ORF">GCM10023175_43230</name>
</gene>
<sequence>MQRTDEFGYWTVTVERPLLDDEGTLITDRKGAHKPYPKKRETENVPFTYGGSTMGPAGKLNVIQAYFATEIKPHVPDAWIDWKKVKAGYEIPFTRYFYKYVPPRPLVAIDADLEKQVAKIIELLREVEG</sequence>